<dbReference type="GO" id="GO:0006633">
    <property type="term" value="P:fatty acid biosynthetic process"/>
    <property type="evidence" value="ECO:0007669"/>
    <property type="project" value="TreeGrafter"/>
</dbReference>
<dbReference type="SUPFAM" id="SSF56801">
    <property type="entry name" value="Acetyl-CoA synthetase-like"/>
    <property type="match status" value="1"/>
</dbReference>
<sequence>MRDVFASAAEDRGEPSYADLCAGFRWEVPETFNFGTDVVDRWARERDGPALIWSNEAGEERRLSYSDVAALTDRFANVLRSHGIAKGDRVLVMMPRRPEWMIAMVGAMKIGAVPIPCIEMLTARDVGYRVEHAEARAVVCRAEHVGKFDAVAEAVPVRVALGGASGWLDWEDEMAAASPTCEPERVAADDPAVMYYTSGSTGHPKAIVHAARAVFAWRGSAIYWLDLKPGDRMWCTADTGWSKAGTSILFGPWSCGACSVLYDGPFSATERLKLLERRQVTVFCAPGTELSRLVDEPIASYDLSHLRRTVTSGEALSPAIADRWQAATGVRIDEAYGLTECLMVSLNYPGEEVRYGSMGRPSPGVDLDVVSPSGERLAVGQEGDVALLTPHPQLMLAYWGEPDRLAASLREGPEGRWFLTGDRAERDGDGYLWYRGRSDDVISSAGYRIGPLEVENALLEHEAVQICAVVGSPDIERGEIVKAFVVLRQGFESSPALTKALQDHVKSVTAPYKYPRAIEYTSALPTTATGKIRRRDLRDREYEAAGKAAG</sequence>
<dbReference type="InterPro" id="IPR020845">
    <property type="entry name" value="AMP-binding_CS"/>
</dbReference>
<dbReference type="InterPro" id="IPR000873">
    <property type="entry name" value="AMP-dep_synth/lig_dom"/>
</dbReference>
<evidence type="ECO:0000259" key="5">
    <source>
        <dbReference type="Pfam" id="PF00501"/>
    </source>
</evidence>
<feature type="domain" description="AMP-dependent synthetase/ligase" evidence="5">
    <location>
        <begin position="41"/>
        <end position="399"/>
    </location>
</feature>
<evidence type="ECO:0000256" key="1">
    <source>
        <dbReference type="ARBA" id="ARBA00006432"/>
    </source>
</evidence>
<dbReference type="Gene3D" id="3.30.300.30">
    <property type="match status" value="1"/>
</dbReference>
<proteinExistence type="inferred from homology"/>
<dbReference type="Proteomes" id="UP000295122">
    <property type="component" value="Unassembled WGS sequence"/>
</dbReference>
<reference evidence="7 8" key="1">
    <citation type="submission" date="2019-03" db="EMBL/GenBank/DDBJ databases">
        <title>Genomic Encyclopedia of Type Strains, Phase IV (KMG-IV): sequencing the most valuable type-strain genomes for metagenomic binning, comparative biology and taxonomic classification.</title>
        <authorList>
            <person name="Goeker M."/>
        </authorList>
    </citation>
    <scope>NUCLEOTIDE SEQUENCE [LARGE SCALE GENOMIC DNA]</scope>
    <source>
        <strain evidence="7 8">DSM 25903</strain>
    </source>
</reference>
<dbReference type="FunFam" id="3.30.300.30:FF:000005">
    <property type="entry name" value="Acyl-coenzyme A synthetase ACSM5, mitochondrial"/>
    <property type="match status" value="1"/>
</dbReference>
<dbReference type="InterPro" id="IPR045851">
    <property type="entry name" value="AMP-bd_C_sf"/>
</dbReference>
<evidence type="ECO:0000313" key="8">
    <source>
        <dbReference type="Proteomes" id="UP000295122"/>
    </source>
</evidence>
<dbReference type="RefSeq" id="WP_133768784.1">
    <property type="nucleotide sequence ID" value="NZ_SNZR01000011.1"/>
</dbReference>
<dbReference type="OrthoDB" id="9803968at2"/>
<accession>A0A4V3DYT2</accession>
<dbReference type="GO" id="GO:0016405">
    <property type="term" value="F:CoA-ligase activity"/>
    <property type="evidence" value="ECO:0007669"/>
    <property type="project" value="UniProtKB-ARBA"/>
</dbReference>
<dbReference type="GO" id="GO:0004321">
    <property type="term" value="F:fatty-acyl-CoA synthase activity"/>
    <property type="evidence" value="ECO:0007669"/>
    <property type="project" value="TreeGrafter"/>
</dbReference>
<dbReference type="EMBL" id="SNZR01000011">
    <property type="protein sequence ID" value="TDR93819.1"/>
    <property type="molecule type" value="Genomic_DNA"/>
</dbReference>
<feature type="domain" description="AMP-binding enzyme C-terminal" evidence="6">
    <location>
        <begin position="453"/>
        <end position="531"/>
    </location>
</feature>
<evidence type="ECO:0000256" key="4">
    <source>
        <dbReference type="ARBA" id="ARBA00022840"/>
    </source>
</evidence>
<dbReference type="InterPro" id="IPR042099">
    <property type="entry name" value="ANL_N_sf"/>
</dbReference>
<dbReference type="InterPro" id="IPR025110">
    <property type="entry name" value="AMP-bd_C"/>
</dbReference>
<protein>
    <submittedName>
        <fullName evidence="7">Acetyl-CoA synthetase</fullName>
    </submittedName>
</protein>
<evidence type="ECO:0000256" key="2">
    <source>
        <dbReference type="ARBA" id="ARBA00022598"/>
    </source>
</evidence>
<evidence type="ECO:0000313" key="7">
    <source>
        <dbReference type="EMBL" id="TDR93819.1"/>
    </source>
</evidence>
<comment type="similarity">
    <text evidence="1">Belongs to the ATP-dependent AMP-binding enzyme family.</text>
</comment>
<dbReference type="Gene3D" id="3.40.50.12780">
    <property type="entry name" value="N-terminal domain of ligase-like"/>
    <property type="match status" value="1"/>
</dbReference>
<dbReference type="InterPro" id="IPR051087">
    <property type="entry name" value="Mitochondrial_ACSM"/>
</dbReference>
<dbReference type="PANTHER" id="PTHR43605:SF10">
    <property type="entry name" value="ACYL-COA SYNTHETASE MEDIUM CHAIN FAMILY MEMBER 3"/>
    <property type="match status" value="1"/>
</dbReference>
<dbReference type="Pfam" id="PF00501">
    <property type="entry name" value="AMP-binding"/>
    <property type="match status" value="1"/>
</dbReference>
<dbReference type="GO" id="GO:0005524">
    <property type="term" value="F:ATP binding"/>
    <property type="evidence" value="ECO:0007669"/>
    <property type="project" value="UniProtKB-KW"/>
</dbReference>
<dbReference type="Pfam" id="PF13193">
    <property type="entry name" value="AMP-binding_C"/>
    <property type="match status" value="1"/>
</dbReference>
<name>A0A4V3DYT2_9HYPH</name>
<evidence type="ECO:0000259" key="6">
    <source>
        <dbReference type="Pfam" id="PF13193"/>
    </source>
</evidence>
<gene>
    <name evidence="7" type="ORF">EV668_1088</name>
</gene>
<organism evidence="7 8">
    <name type="scientific">Enterovirga rhinocerotis</name>
    <dbReference type="NCBI Taxonomy" id="1339210"/>
    <lineage>
        <taxon>Bacteria</taxon>
        <taxon>Pseudomonadati</taxon>
        <taxon>Pseudomonadota</taxon>
        <taxon>Alphaproteobacteria</taxon>
        <taxon>Hyphomicrobiales</taxon>
        <taxon>Methylobacteriaceae</taxon>
        <taxon>Enterovirga</taxon>
    </lineage>
</organism>
<dbReference type="GO" id="GO:0006637">
    <property type="term" value="P:acyl-CoA metabolic process"/>
    <property type="evidence" value="ECO:0007669"/>
    <property type="project" value="TreeGrafter"/>
</dbReference>
<dbReference type="PANTHER" id="PTHR43605">
    <property type="entry name" value="ACYL-COENZYME A SYNTHETASE"/>
    <property type="match status" value="1"/>
</dbReference>
<dbReference type="PROSITE" id="PS00455">
    <property type="entry name" value="AMP_BINDING"/>
    <property type="match status" value="1"/>
</dbReference>
<dbReference type="GO" id="GO:0015645">
    <property type="term" value="F:fatty acid ligase activity"/>
    <property type="evidence" value="ECO:0007669"/>
    <property type="project" value="TreeGrafter"/>
</dbReference>
<comment type="caution">
    <text evidence="7">The sequence shown here is derived from an EMBL/GenBank/DDBJ whole genome shotgun (WGS) entry which is preliminary data.</text>
</comment>
<keyword evidence="3" id="KW-0547">Nucleotide-binding</keyword>
<evidence type="ECO:0000256" key="3">
    <source>
        <dbReference type="ARBA" id="ARBA00022741"/>
    </source>
</evidence>
<keyword evidence="8" id="KW-1185">Reference proteome</keyword>
<keyword evidence="2" id="KW-0436">Ligase</keyword>
<dbReference type="AlphaFoldDB" id="A0A4V3DYT2"/>
<keyword evidence="4" id="KW-0067">ATP-binding</keyword>